<dbReference type="InterPro" id="IPR011333">
    <property type="entry name" value="SKP1/BTB/POZ_sf"/>
</dbReference>
<sequence>MKSVTSSIPKFSTTAPLLTEVAMLSVQRVSGDPDDTEEIAPIPFDNPHGDADVALRSSDNVTFYLHKSTLRMSSAFFASMFSLPQPSASDPAVDVEESEAPLPIIEVTESSQILDYLLRVVYPANIPAITTVEDAVPLLQGADKYQMPLVTSAIQTALAALCHEHTLDVYALACIFHLEQLAECAAEAFCAFPSPPSSSYFHLLQCYQRAVLDAPREYPMFGKTPFQSYVEKQRVEENFNFCSPISRATKSCTSNRHFGHQSTSKEFESPRSSFIRDSSITDTVIRSSDGTELYVNSLLIGIASSVLASLLHESRSSDTSGFCQGDVEITCHIDLPEDGETLTNLLSLCYPMPDPEIKWSMDDGKLSKACRLLQAALKYEVQRAALFAKRVCIEAIDYWPERVFFIATKYGWQDVAELAAVHAVYNRGEVYVPEMETVPAAAYRRLLVYRQQCRDITIAYYTYVSFSKDTEHHVLTSAPYWDLDGLLEFDLFSEQRFWITFHQLARKKGGLTNVHALQEIVPSSLLLKGHRARHGDATRPDVTVHHIHRRMIKLGQKLASFRSTFEYSRARRGSCLSSIRTSNNQGISLIMTYLG</sequence>
<gene>
    <name evidence="2" type="ORF">C8Q71DRAFT_753651</name>
</gene>
<dbReference type="PROSITE" id="PS50097">
    <property type="entry name" value="BTB"/>
    <property type="match status" value="1"/>
</dbReference>
<evidence type="ECO:0000313" key="2">
    <source>
        <dbReference type="EMBL" id="KAH9837626.1"/>
    </source>
</evidence>
<dbReference type="GeneID" id="72004176"/>
<proteinExistence type="predicted"/>
<accession>A0ABQ8KIC6</accession>
<dbReference type="SMART" id="SM00225">
    <property type="entry name" value="BTB"/>
    <property type="match status" value="2"/>
</dbReference>
<dbReference type="SUPFAM" id="SSF54695">
    <property type="entry name" value="POZ domain"/>
    <property type="match status" value="1"/>
</dbReference>
<reference evidence="2 3" key="1">
    <citation type="journal article" date="2021" name="Environ. Microbiol.">
        <title>Gene family expansions and transcriptome signatures uncover fungal adaptations to wood decay.</title>
        <authorList>
            <person name="Hage H."/>
            <person name="Miyauchi S."/>
            <person name="Viragh M."/>
            <person name="Drula E."/>
            <person name="Min B."/>
            <person name="Chaduli D."/>
            <person name="Navarro D."/>
            <person name="Favel A."/>
            <person name="Norest M."/>
            <person name="Lesage-Meessen L."/>
            <person name="Balint B."/>
            <person name="Merenyi Z."/>
            <person name="de Eugenio L."/>
            <person name="Morin E."/>
            <person name="Martinez A.T."/>
            <person name="Baldrian P."/>
            <person name="Stursova M."/>
            <person name="Martinez M.J."/>
            <person name="Novotny C."/>
            <person name="Magnuson J.K."/>
            <person name="Spatafora J.W."/>
            <person name="Maurice S."/>
            <person name="Pangilinan J."/>
            <person name="Andreopoulos W."/>
            <person name="LaButti K."/>
            <person name="Hundley H."/>
            <person name="Na H."/>
            <person name="Kuo A."/>
            <person name="Barry K."/>
            <person name="Lipzen A."/>
            <person name="Henrissat B."/>
            <person name="Riley R."/>
            <person name="Ahrendt S."/>
            <person name="Nagy L.G."/>
            <person name="Grigoriev I.V."/>
            <person name="Martin F."/>
            <person name="Rosso M.N."/>
        </authorList>
    </citation>
    <scope>NUCLEOTIDE SEQUENCE [LARGE SCALE GENOMIC DNA]</scope>
    <source>
        <strain evidence="2 3">CIRM-BRFM 1785</strain>
    </source>
</reference>
<dbReference type="Proteomes" id="UP000814176">
    <property type="component" value="Unassembled WGS sequence"/>
</dbReference>
<evidence type="ECO:0000259" key="1">
    <source>
        <dbReference type="PROSITE" id="PS50097"/>
    </source>
</evidence>
<dbReference type="RefSeq" id="XP_047779664.1">
    <property type="nucleotide sequence ID" value="XM_047923444.1"/>
</dbReference>
<protein>
    <recommendedName>
        <fullName evidence="1">BTB domain-containing protein</fullName>
    </recommendedName>
</protein>
<feature type="domain" description="BTB" evidence="1">
    <location>
        <begin position="51"/>
        <end position="130"/>
    </location>
</feature>
<dbReference type="EMBL" id="JADCUA010000008">
    <property type="protein sequence ID" value="KAH9837626.1"/>
    <property type="molecule type" value="Genomic_DNA"/>
</dbReference>
<keyword evidence="3" id="KW-1185">Reference proteome</keyword>
<evidence type="ECO:0000313" key="3">
    <source>
        <dbReference type="Proteomes" id="UP000814176"/>
    </source>
</evidence>
<organism evidence="2 3">
    <name type="scientific">Rhodofomes roseus</name>
    <dbReference type="NCBI Taxonomy" id="34475"/>
    <lineage>
        <taxon>Eukaryota</taxon>
        <taxon>Fungi</taxon>
        <taxon>Dikarya</taxon>
        <taxon>Basidiomycota</taxon>
        <taxon>Agaricomycotina</taxon>
        <taxon>Agaricomycetes</taxon>
        <taxon>Polyporales</taxon>
        <taxon>Rhodofomes</taxon>
    </lineage>
</organism>
<dbReference type="Pfam" id="PF00651">
    <property type="entry name" value="BTB"/>
    <property type="match status" value="1"/>
</dbReference>
<dbReference type="Gene3D" id="3.30.710.10">
    <property type="entry name" value="Potassium Channel Kv1.1, Chain A"/>
    <property type="match status" value="2"/>
</dbReference>
<name>A0ABQ8KIC6_9APHY</name>
<comment type="caution">
    <text evidence="2">The sequence shown here is derived from an EMBL/GenBank/DDBJ whole genome shotgun (WGS) entry which is preliminary data.</text>
</comment>
<dbReference type="InterPro" id="IPR000210">
    <property type="entry name" value="BTB/POZ_dom"/>
</dbReference>